<reference evidence="8 9" key="1">
    <citation type="submission" date="2024-10" db="EMBL/GenBank/DDBJ databases">
        <authorList>
            <person name="Topkara A.R."/>
            <person name="Saygin H."/>
        </authorList>
    </citation>
    <scope>NUCLEOTIDE SEQUENCE [LARGE SCALE GENOMIC DNA]</scope>
    <source>
        <strain evidence="8 9">M3C6</strain>
    </source>
</reference>
<evidence type="ECO:0000256" key="6">
    <source>
        <dbReference type="SAM" id="SignalP"/>
    </source>
</evidence>
<evidence type="ECO:0000313" key="9">
    <source>
        <dbReference type="Proteomes" id="UP001603978"/>
    </source>
</evidence>
<dbReference type="EMBL" id="JBICRM010000067">
    <property type="protein sequence ID" value="MFG1711073.1"/>
    <property type="molecule type" value="Genomic_DNA"/>
</dbReference>
<name>A0ABW7AVM1_9ACTN</name>
<dbReference type="RefSeq" id="WP_393177498.1">
    <property type="nucleotide sequence ID" value="NZ_JBICRM010000067.1"/>
</dbReference>
<keyword evidence="1" id="KW-0964">Secreted</keyword>
<evidence type="ECO:0000256" key="5">
    <source>
        <dbReference type="SAM" id="Phobius"/>
    </source>
</evidence>
<dbReference type="PROSITE" id="PS51884">
    <property type="entry name" value="CHAPLIN"/>
    <property type="match status" value="7"/>
</dbReference>
<keyword evidence="2" id="KW-0130">Cell adhesion</keyword>
<evidence type="ECO:0000256" key="3">
    <source>
        <dbReference type="ARBA" id="ARBA00023087"/>
    </source>
</evidence>
<comment type="caution">
    <text evidence="8">The sequence shown here is derived from an EMBL/GenBank/DDBJ whole genome shotgun (WGS) entry which is preliminary data.</text>
</comment>
<keyword evidence="1" id="KW-0134">Cell wall</keyword>
<feature type="domain" description="Chaplin" evidence="7">
    <location>
        <begin position="320"/>
        <end position="360"/>
    </location>
</feature>
<feature type="domain" description="Chaplin" evidence="7">
    <location>
        <begin position="145"/>
        <end position="185"/>
    </location>
</feature>
<feature type="region of interest" description="Disordered" evidence="4">
    <location>
        <begin position="243"/>
        <end position="270"/>
    </location>
</feature>
<feature type="region of interest" description="Disordered" evidence="4">
    <location>
        <begin position="649"/>
        <end position="679"/>
    </location>
</feature>
<evidence type="ECO:0000259" key="7">
    <source>
        <dbReference type="PROSITE" id="PS51884"/>
    </source>
</evidence>
<accession>A0ABW7AVM1</accession>
<evidence type="ECO:0000256" key="2">
    <source>
        <dbReference type="ARBA" id="ARBA00022889"/>
    </source>
</evidence>
<feature type="signal peptide" evidence="6">
    <location>
        <begin position="1"/>
        <end position="29"/>
    </location>
</feature>
<sequence length="758" mass="71508">MRTWAKASTPAALLAVAVMSFGGSGTALADTSGNASVGGGNQVNLPISLPIDISGNSVAGAGSANASSQGGAEVVNDGRSGIPNRTSGNASVLGGNQVNAPISVPINACGNAVSLVGKSDAGCKGGATVRNQGKGGAGGNRTSGNASVLGGNQLTAPISAPLNLCGNAVAIFGDATAGCKGGSSVYNTGVGAGGNRTSGDASVLGGNQVIAPISAPVNICGNAVAVFGKAFAGCRGGSTVTNDGGPGRGYQRHMAAGSTGNDTDGRFGAGSGNQVVAPVSLPVDVCGNAVGNAPAGCKGGSKVENSGGGSGAGGNTTSGQAGVLSGNQAVAPITAPVDVCGNAAAVLGHAFAGCQGGAHVKNGGRGAGGNHTSGRAGVGSGNQLVAPITAPVNVCGNAAALLGASEAHCKGGAGVWPHRGVGGGGNTTSGKAGVLAGNQLIAPITAPINVCGNAAAVLGDAAAGCLGGSRVGRPGYEGLGGYDRFLRATGKAAAPQGGLLPMLPAVPALSGLQDVNGVTQQLQDVSGITAQLQDVSSVAQPLQDIGGVAQPLQDVSGAAQPQQGAGLTALPVVGDASKALPVVGDASQALPVVGDASKALPALGDVSKALPAVGDASTSLPVVGDASTSLPVVGDASQVLGLPNLPELPGLPAQAQTPAKPAKTAVSAPVDGAGRTGSSSAVSALDPATALIASTPVGGAVAAATSGLPVDLGLMSAEQPAGVTGMNSGSLLALVLGSLFAASAMLFGAARRFRFGRK</sequence>
<feature type="domain" description="Chaplin" evidence="7">
    <location>
        <begin position="431"/>
        <end position="471"/>
    </location>
</feature>
<keyword evidence="3" id="KW-0034">Amyloid</keyword>
<feature type="domain" description="Chaplin" evidence="7">
    <location>
        <begin position="200"/>
        <end position="240"/>
    </location>
</feature>
<dbReference type="Proteomes" id="UP001603978">
    <property type="component" value="Unassembled WGS sequence"/>
</dbReference>
<feature type="domain" description="Chaplin" evidence="7">
    <location>
        <begin position="89"/>
        <end position="129"/>
    </location>
</feature>
<feature type="domain" description="Chaplin" evidence="7">
    <location>
        <begin position="375"/>
        <end position="415"/>
    </location>
</feature>
<protein>
    <submittedName>
        <fullName evidence="8">Chaplin family protein</fullName>
    </submittedName>
</protein>
<feature type="domain" description="Chaplin" evidence="7">
    <location>
        <begin position="34"/>
        <end position="74"/>
    </location>
</feature>
<keyword evidence="5" id="KW-1133">Transmembrane helix</keyword>
<keyword evidence="5" id="KW-0472">Membrane</keyword>
<keyword evidence="5" id="KW-0812">Transmembrane</keyword>
<dbReference type="Pfam" id="PF03777">
    <property type="entry name" value="ChpA-C"/>
    <property type="match status" value="7"/>
</dbReference>
<evidence type="ECO:0000313" key="8">
    <source>
        <dbReference type="EMBL" id="MFG1711073.1"/>
    </source>
</evidence>
<feature type="chain" id="PRO_5045812763" evidence="6">
    <location>
        <begin position="30"/>
        <end position="758"/>
    </location>
</feature>
<dbReference type="InterPro" id="IPR005528">
    <property type="entry name" value="ChpA-H"/>
</dbReference>
<gene>
    <name evidence="8" type="ORF">ACFLIM_48750</name>
</gene>
<proteinExistence type="predicted"/>
<feature type="compositionally biased region" description="Low complexity" evidence="4">
    <location>
        <begin position="649"/>
        <end position="665"/>
    </location>
</feature>
<keyword evidence="9" id="KW-1185">Reference proteome</keyword>
<organism evidence="8 9">
    <name type="scientific">Nonomuraea marmarensis</name>
    <dbReference type="NCBI Taxonomy" id="3351344"/>
    <lineage>
        <taxon>Bacteria</taxon>
        <taxon>Bacillati</taxon>
        <taxon>Actinomycetota</taxon>
        <taxon>Actinomycetes</taxon>
        <taxon>Streptosporangiales</taxon>
        <taxon>Streptosporangiaceae</taxon>
        <taxon>Nonomuraea</taxon>
    </lineage>
</organism>
<feature type="transmembrane region" description="Helical" evidence="5">
    <location>
        <begin position="731"/>
        <end position="750"/>
    </location>
</feature>
<keyword evidence="6" id="KW-0732">Signal</keyword>
<evidence type="ECO:0000256" key="1">
    <source>
        <dbReference type="ARBA" id="ARBA00022512"/>
    </source>
</evidence>
<evidence type="ECO:0000256" key="4">
    <source>
        <dbReference type="SAM" id="MobiDB-lite"/>
    </source>
</evidence>